<dbReference type="PROSITE" id="PS51746">
    <property type="entry name" value="PPM_2"/>
    <property type="match status" value="1"/>
</dbReference>
<keyword evidence="5" id="KW-0472">Membrane</keyword>
<dbReference type="CDD" id="cd00143">
    <property type="entry name" value="PP2Cc"/>
    <property type="match status" value="1"/>
</dbReference>
<comment type="caution">
    <text evidence="8">The sequence shown here is derived from an EMBL/GenBank/DDBJ whole genome shotgun (WGS) entry which is preliminary data.</text>
</comment>
<dbReference type="EMBL" id="MPUH01001210">
    <property type="protein sequence ID" value="OMJ69338.1"/>
    <property type="molecule type" value="Genomic_DNA"/>
</dbReference>
<dbReference type="GO" id="GO:0046872">
    <property type="term" value="F:metal ion binding"/>
    <property type="evidence" value="ECO:0007669"/>
    <property type="project" value="UniProtKB-KW"/>
</dbReference>
<dbReference type="SMART" id="SM00332">
    <property type="entry name" value="PP2Cc"/>
    <property type="match status" value="1"/>
</dbReference>
<evidence type="ECO:0000313" key="9">
    <source>
        <dbReference type="Proteomes" id="UP000187209"/>
    </source>
</evidence>
<proteinExistence type="inferred from homology"/>
<dbReference type="PANTHER" id="PTHR47992">
    <property type="entry name" value="PROTEIN PHOSPHATASE"/>
    <property type="match status" value="1"/>
</dbReference>
<evidence type="ECO:0000256" key="5">
    <source>
        <dbReference type="ARBA" id="ARBA00023136"/>
    </source>
</evidence>
<keyword evidence="3 6" id="KW-0378">Hydrolase</keyword>
<dbReference type="OrthoDB" id="10264738at2759"/>
<reference evidence="8 9" key="1">
    <citation type="submission" date="2016-11" db="EMBL/GenBank/DDBJ databases">
        <title>The macronuclear genome of Stentor coeruleus: a giant cell with tiny introns.</title>
        <authorList>
            <person name="Slabodnick M."/>
            <person name="Ruby J.G."/>
            <person name="Reiff S.B."/>
            <person name="Swart E.C."/>
            <person name="Gosai S."/>
            <person name="Prabakaran S."/>
            <person name="Witkowska E."/>
            <person name="Larue G.E."/>
            <person name="Fisher S."/>
            <person name="Freeman R.M."/>
            <person name="Gunawardena J."/>
            <person name="Chu W."/>
            <person name="Stover N.A."/>
            <person name="Gregory B.D."/>
            <person name="Nowacki M."/>
            <person name="Derisi J."/>
            <person name="Roy S.W."/>
            <person name="Marshall W.F."/>
            <person name="Sood P."/>
        </authorList>
    </citation>
    <scope>NUCLEOTIDE SEQUENCE [LARGE SCALE GENOMIC DNA]</scope>
    <source>
        <strain evidence="8">WM001</strain>
    </source>
</reference>
<dbReference type="InterPro" id="IPR001932">
    <property type="entry name" value="PPM-type_phosphatase-like_dom"/>
</dbReference>
<dbReference type="AlphaFoldDB" id="A0A1R2AXU6"/>
<dbReference type="PROSITE" id="PS01032">
    <property type="entry name" value="PPM_1"/>
    <property type="match status" value="1"/>
</dbReference>
<evidence type="ECO:0000256" key="4">
    <source>
        <dbReference type="ARBA" id="ARBA00022912"/>
    </source>
</evidence>
<evidence type="ECO:0000313" key="8">
    <source>
        <dbReference type="EMBL" id="OMJ69338.1"/>
    </source>
</evidence>
<feature type="domain" description="PPM-type phosphatase" evidence="7">
    <location>
        <begin position="123"/>
        <end position="413"/>
    </location>
</feature>
<evidence type="ECO:0000256" key="2">
    <source>
        <dbReference type="ARBA" id="ARBA00022723"/>
    </source>
</evidence>
<dbReference type="InterPro" id="IPR015655">
    <property type="entry name" value="PP2C"/>
</dbReference>
<dbReference type="Pfam" id="PF00481">
    <property type="entry name" value="PP2C"/>
    <property type="match status" value="1"/>
</dbReference>
<dbReference type="GO" id="GO:0004722">
    <property type="term" value="F:protein serine/threonine phosphatase activity"/>
    <property type="evidence" value="ECO:0007669"/>
    <property type="project" value="InterPro"/>
</dbReference>
<keyword evidence="4 6" id="KW-0904">Protein phosphatase</keyword>
<dbReference type="InterPro" id="IPR036457">
    <property type="entry name" value="PPM-type-like_dom_sf"/>
</dbReference>
<dbReference type="InterPro" id="IPR000222">
    <property type="entry name" value="PP2C_BS"/>
</dbReference>
<dbReference type="Gene3D" id="3.60.40.10">
    <property type="entry name" value="PPM-type phosphatase domain"/>
    <property type="match status" value="1"/>
</dbReference>
<sequence length="418" mass="46498">MEKPSFKPGHFSSHPILKPISKYAKHIQFRRSLIPTIHMPNLSVSPEKSIMANSINSLSHQKLPNISLSTINNQDSINKIHNQSQEKLNSKKLKKHKIILSSSRLLLYPLAQYPQKTISNVSTKSVTGTFQGHKKKLNQDSFLTNSSFQGIINQTFLGVFDGHGVYGGEISKYVKNSLSRHIKNLMTTELKSSNQEFDENSLKKIKGIFIESHKITHNELKKKTEFDSSLSGTTAITVLIRGKQCICSNVGDSRAVIGRYDKDGWKAIALSQDHKPNVPVERERIENAGGIISPFMENNGGFVGPQRVWLRTGLVPGLAMSRSVGDFVAEQVGVSHLPDVTLYELDSSDKFIVLASDGIWEFISNEECVEIISSAMLSGNLTTIIDQLVNTATYRWNKENNSVDDITAIIASFNINDT</sequence>
<keyword evidence="9" id="KW-1185">Reference proteome</keyword>
<organism evidence="8 9">
    <name type="scientific">Stentor coeruleus</name>
    <dbReference type="NCBI Taxonomy" id="5963"/>
    <lineage>
        <taxon>Eukaryota</taxon>
        <taxon>Sar</taxon>
        <taxon>Alveolata</taxon>
        <taxon>Ciliophora</taxon>
        <taxon>Postciliodesmatophora</taxon>
        <taxon>Heterotrichea</taxon>
        <taxon>Heterotrichida</taxon>
        <taxon>Stentoridae</taxon>
        <taxon>Stentor</taxon>
    </lineage>
</organism>
<dbReference type="SUPFAM" id="SSF81606">
    <property type="entry name" value="PP2C-like"/>
    <property type="match status" value="1"/>
</dbReference>
<name>A0A1R2AXU6_9CILI</name>
<keyword evidence="2" id="KW-0479">Metal-binding</keyword>
<evidence type="ECO:0000256" key="3">
    <source>
        <dbReference type="ARBA" id="ARBA00022801"/>
    </source>
</evidence>
<gene>
    <name evidence="8" type="ORF">SteCoe_32964</name>
</gene>
<accession>A0A1R2AXU6</accession>
<evidence type="ECO:0000256" key="1">
    <source>
        <dbReference type="ARBA" id="ARBA00004170"/>
    </source>
</evidence>
<evidence type="ECO:0000256" key="6">
    <source>
        <dbReference type="RuleBase" id="RU003465"/>
    </source>
</evidence>
<comment type="subcellular location">
    <subcellularLocation>
        <location evidence="1">Membrane</location>
        <topology evidence="1">Peripheral membrane protein</topology>
    </subcellularLocation>
</comment>
<protein>
    <recommendedName>
        <fullName evidence="7">PPM-type phosphatase domain-containing protein</fullName>
    </recommendedName>
</protein>
<comment type="similarity">
    <text evidence="6">Belongs to the PP2C family.</text>
</comment>
<dbReference type="GO" id="GO:0016020">
    <property type="term" value="C:membrane"/>
    <property type="evidence" value="ECO:0007669"/>
    <property type="project" value="UniProtKB-SubCell"/>
</dbReference>
<evidence type="ECO:0000259" key="7">
    <source>
        <dbReference type="PROSITE" id="PS51746"/>
    </source>
</evidence>
<dbReference type="Proteomes" id="UP000187209">
    <property type="component" value="Unassembled WGS sequence"/>
</dbReference>